<gene>
    <name evidence="2" type="ORF">METZ01_LOCUS241072</name>
</gene>
<dbReference type="SUPFAM" id="SSF51658">
    <property type="entry name" value="Xylose isomerase-like"/>
    <property type="match status" value="1"/>
</dbReference>
<feature type="domain" description="Xylose isomerase-like TIM barrel" evidence="1">
    <location>
        <begin position="20"/>
        <end position="253"/>
    </location>
</feature>
<proteinExistence type="predicted"/>
<evidence type="ECO:0000313" key="2">
    <source>
        <dbReference type="EMBL" id="SVB88218.1"/>
    </source>
</evidence>
<dbReference type="Pfam" id="PF01261">
    <property type="entry name" value="AP_endonuc_2"/>
    <property type="match status" value="1"/>
</dbReference>
<organism evidence="2">
    <name type="scientific">marine metagenome</name>
    <dbReference type="NCBI Taxonomy" id="408172"/>
    <lineage>
        <taxon>unclassified sequences</taxon>
        <taxon>metagenomes</taxon>
        <taxon>ecological metagenomes</taxon>
    </lineage>
</organism>
<dbReference type="PANTHER" id="PTHR12110:SF41">
    <property type="entry name" value="INOSOSE DEHYDRATASE"/>
    <property type="match status" value="1"/>
</dbReference>
<dbReference type="InterPro" id="IPR050312">
    <property type="entry name" value="IolE/XylAMocC-like"/>
</dbReference>
<sequence length="280" mass="29737">MKIAAFADEIDRTNPVRAMQLAARWGLRAVEIRTLPGGRFPRVADDELGDLGRIVADAGLTVSGVSPGLFKCAITDAAVETGITELLPRSCDWARAWGTQRVSIFGFARGDDPHGSGNFPSRVVDTLGRMCDVAVAAGCHLVLENEAVCWGDTGRSAAALIRAVGTERLAMCWDPGNSARAGDTAPLLEYAGLADLVTHVHLKNFDPEISGWSLMDTGVVDWAGQFGALGDDGYTGYLVIETHTSIEPDGVEPSIDAGETLAPLEANTLRNLQYTRALLG</sequence>
<evidence type="ECO:0000259" key="1">
    <source>
        <dbReference type="Pfam" id="PF01261"/>
    </source>
</evidence>
<name>A0A382HLN9_9ZZZZ</name>
<dbReference type="InterPro" id="IPR036237">
    <property type="entry name" value="Xyl_isomerase-like_sf"/>
</dbReference>
<dbReference type="AlphaFoldDB" id="A0A382HLN9"/>
<dbReference type="Gene3D" id="3.20.20.150">
    <property type="entry name" value="Divalent-metal-dependent TIM barrel enzymes"/>
    <property type="match status" value="1"/>
</dbReference>
<dbReference type="EMBL" id="UINC01062022">
    <property type="protein sequence ID" value="SVB88218.1"/>
    <property type="molecule type" value="Genomic_DNA"/>
</dbReference>
<dbReference type="InterPro" id="IPR013022">
    <property type="entry name" value="Xyl_isomerase-like_TIM-brl"/>
</dbReference>
<dbReference type="PANTHER" id="PTHR12110">
    <property type="entry name" value="HYDROXYPYRUVATE ISOMERASE"/>
    <property type="match status" value="1"/>
</dbReference>
<protein>
    <recommendedName>
        <fullName evidence="1">Xylose isomerase-like TIM barrel domain-containing protein</fullName>
    </recommendedName>
</protein>
<reference evidence="2" key="1">
    <citation type="submission" date="2018-05" db="EMBL/GenBank/DDBJ databases">
        <authorList>
            <person name="Lanie J.A."/>
            <person name="Ng W.-L."/>
            <person name="Kazmierczak K.M."/>
            <person name="Andrzejewski T.M."/>
            <person name="Davidsen T.M."/>
            <person name="Wayne K.J."/>
            <person name="Tettelin H."/>
            <person name="Glass J.I."/>
            <person name="Rusch D."/>
            <person name="Podicherti R."/>
            <person name="Tsui H.-C.T."/>
            <person name="Winkler M.E."/>
        </authorList>
    </citation>
    <scope>NUCLEOTIDE SEQUENCE</scope>
</reference>
<accession>A0A382HLN9</accession>